<comment type="caution">
    <text evidence="1">The sequence shown here is derived from an EMBL/GenBank/DDBJ whole genome shotgun (WGS) entry which is preliminary data.</text>
</comment>
<dbReference type="Proteomes" id="UP001386955">
    <property type="component" value="Unassembled WGS sequence"/>
</dbReference>
<name>A0AAN9T3E7_PSOTE</name>
<reference evidence="1 2" key="1">
    <citation type="submission" date="2024-01" db="EMBL/GenBank/DDBJ databases">
        <title>The genomes of 5 underutilized Papilionoideae crops provide insights into root nodulation and disease resistanc.</title>
        <authorList>
            <person name="Jiang F."/>
        </authorList>
    </citation>
    <scope>NUCLEOTIDE SEQUENCE [LARGE SCALE GENOMIC DNA]</scope>
    <source>
        <strain evidence="1">DUOXIRENSHENG_FW03</strain>
        <tissue evidence="1">Leaves</tissue>
    </source>
</reference>
<sequence length="144" mass="16350">MKFIQAYRTCICRLSAHACGTADEEIVPFHGMKEDLVNAKNLSSNASIMVLDLMKQNDKNAIVSLDDEYYSLLHLRNSVHRTSCFILVSLSFLQNAQVLLIQANVASQLTNLAVYREEPDRLMWTELYRKTTAEAYQSDLAKSD</sequence>
<protein>
    <submittedName>
        <fullName evidence="1">Uncharacterized protein</fullName>
    </submittedName>
</protein>
<accession>A0AAN9T3E7</accession>
<evidence type="ECO:0000313" key="2">
    <source>
        <dbReference type="Proteomes" id="UP001386955"/>
    </source>
</evidence>
<evidence type="ECO:0000313" key="1">
    <source>
        <dbReference type="EMBL" id="KAK7412164.1"/>
    </source>
</evidence>
<organism evidence="1 2">
    <name type="scientific">Psophocarpus tetragonolobus</name>
    <name type="common">Winged bean</name>
    <name type="synonym">Dolichos tetragonolobus</name>
    <dbReference type="NCBI Taxonomy" id="3891"/>
    <lineage>
        <taxon>Eukaryota</taxon>
        <taxon>Viridiplantae</taxon>
        <taxon>Streptophyta</taxon>
        <taxon>Embryophyta</taxon>
        <taxon>Tracheophyta</taxon>
        <taxon>Spermatophyta</taxon>
        <taxon>Magnoliopsida</taxon>
        <taxon>eudicotyledons</taxon>
        <taxon>Gunneridae</taxon>
        <taxon>Pentapetalae</taxon>
        <taxon>rosids</taxon>
        <taxon>fabids</taxon>
        <taxon>Fabales</taxon>
        <taxon>Fabaceae</taxon>
        <taxon>Papilionoideae</taxon>
        <taxon>50 kb inversion clade</taxon>
        <taxon>NPAAA clade</taxon>
        <taxon>indigoferoid/millettioid clade</taxon>
        <taxon>Phaseoleae</taxon>
        <taxon>Psophocarpus</taxon>
    </lineage>
</organism>
<proteinExistence type="predicted"/>
<dbReference type="AlphaFoldDB" id="A0AAN9T3E7"/>
<gene>
    <name evidence="1" type="ORF">VNO78_03613</name>
</gene>
<keyword evidence="2" id="KW-1185">Reference proteome</keyword>
<dbReference type="EMBL" id="JAYMYS010000001">
    <property type="protein sequence ID" value="KAK7412164.1"/>
    <property type="molecule type" value="Genomic_DNA"/>
</dbReference>